<keyword evidence="4" id="KW-0021">Allosteric enzyme</keyword>
<sequence>MCSYVTQQNATDLLREHAIGMLTAGIDVKQPFCATGMNAAVRATVRMGIYTGAKVYFVHEGYQGLVDGGDNIKLATWESVSMMLHLGGTVIGSARCMDFKEKWGRLKAACNLVKLGITNLCVIGGDGSLTGANQFRSEWSELLADLTKGGKISAEEAKRSSHLNIVGMVGSIDNDFCGTDMTIGTDSALHRIIEVVDAITTTAQSHQRTFILEVMGRHCGYLALVTALACGADWVFIPEMPPEENWEEHLCKRLIAQRERGSRLNVIILAEGAQDRNQKPITCDQVKNLVSKKLGFDTRSTILGHVQRGGTPSAFDRILGSRMGVDAVMALLEATPETPACVVSLSGNMAVRLPLMECVQVVSYTPMPHQTVLFPLLLLIKSFQNNWDTYKIIFFFFNINIAIINVGAPCAGMNAAVRAAVRVGIIQGHQMLAVHDGFDGLANGQVVGGWTGKGGSNLVQMLMPLSPCQAYLGGLELVTAREMYEELCIPMVVIPATVSNNVPGSDFSIGADTALNTITMTCDRIKQSAAGTKRRVFIIETMGGYCGYLATMAALSSGADDAYIYEEPFHIRDLELNVEHLIEKMKTSVKRGLILRNSNANENYTTQFLYNLYSEEGKGTFDCRMNVLGHMQQGGTPTPFDRNFGTKMGSKSVLWLTDKLKECYRHGRIFANMPDSACVLGMKKRSLVFQPLASLKDDTDFEHRIPKTEWWLKLRPILKILAKYDTVEMDTSEVAAMEHVIKKTGLVKGGKM</sequence>
<dbReference type="GO" id="GO:0016020">
    <property type="term" value="C:membrane"/>
    <property type="evidence" value="ECO:0007669"/>
    <property type="project" value="TreeGrafter"/>
</dbReference>
<evidence type="ECO:0000256" key="1">
    <source>
        <dbReference type="ARBA" id="ARBA00001946"/>
    </source>
</evidence>
<dbReference type="FunFam" id="3.40.50.460:FF:000003">
    <property type="entry name" value="ATP-dependent 6-phosphofructokinase"/>
    <property type="match status" value="1"/>
</dbReference>
<evidence type="ECO:0000313" key="14">
    <source>
        <dbReference type="Ensembl" id="ENSHHUP00000083535.1"/>
    </source>
</evidence>
<organism evidence="14 15">
    <name type="scientific">Hucho hucho</name>
    <name type="common">huchen</name>
    <dbReference type="NCBI Taxonomy" id="62062"/>
    <lineage>
        <taxon>Eukaryota</taxon>
        <taxon>Metazoa</taxon>
        <taxon>Chordata</taxon>
        <taxon>Craniata</taxon>
        <taxon>Vertebrata</taxon>
        <taxon>Euteleostomi</taxon>
        <taxon>Actinopterygii</taxon>
        <taxon>Neopterygii</taxon>
        <taxon>Teleostei</taxon>
        <taxon>Protacanthopterygii</taxon>
        <taxon>Salmoniformes</taxon>
        <taxon>Salmonidae</taxon>
        <taxon>Salmoninae</taxon>
        <taxon>Hucho</taxon>
    </lineage>
</organism>
<evidence type="ECO:0000256" key="12">
    <source>
        <dbReference type="ARBA" id="ARBA00048070"/>
    </source>
</evidence>
<dbReference type="InterPro" id="IPR015912">
    <property type="entry name" value="Phosphofructokinase_CS"/>
</dbReference>
<name>A0A4W5RB48_9TELE</name>
<dbReference type="GO" id="GO:0005945">
    <property type="term" value="C:6-phosphofructokinase complex"/>
    <property type="evidence" value="ECO:0007669"/>
    <property type="project" value="TreeGrafter"/>
</dbReference>
<dbReference type="InterPro" id="IPR000023">
    <property type="entry name" value="Phosphofructokinase_dom"/>
</dbReference>
<dbReference type="Gene3D" id="3.40.50.460">
    <property type="entry name" value="Phosphofructokinase domain"/>
    <property type="match status" value="2"/>
</dbReference>
<evidence type="ECO:0000256" key="4">
    <source>
        <dbReference type="ARBA" id="ARBA00022533"/>
    </source>
</evidence>
<reference evidence="14" key="2">
    <citation type="submission" date="2025-08" db="UniProtKB">
        <authorList>
            <consortium name="Ensembl"/>
        </authorList>
    </citation>
    <scope>IDENTIFICATION</scope>
</reference>
<keyword evidence="9" id="KW-0067">ATP-binding</keyword>
<dbReference type="PROSITE" id="PS00433">
    <property type="entry name" value="PHOSPHOFRUCTOKINASE"/>
    <property type="match status" value="2"/>
</dbReference>
<dbReference type="Ensembl" id="ENSHHUT00000086163.1">
    <property type="protein sequence ID" value="ENSHHUP00000083535.1"/>
    <property type="gene ID" value="ENSHHUG00000047632.1"/>
</dbReference>
<keyword evidence="3" id="KW-0963">Cytoplasm</keyword>
<dbReference type="Pfam" id="PF00365">
    <property type="entry name" value="PFK"/>
    <property type="match status" value="3"/>
</dbReference>
<dbReference type="GO" id="GO:0005524">
    <property type="term" value="F:ATP binding"/>
    <property type="evidence" value="ECO:0007669"/>
    <property type="project" value="UniProtKB-KW"/>
</dbReference>
<accession>A0A4W5RB48</accession>
<dbReference type="GO" id="GO:0006002">
    <property type="term" value="P:fructose 6-phosphate metabolic process"/>
    <property type="evidence" value="ECO:0007669"/>
    <property type="project" value="InterPro"/>
</dbReference>
<keyword evidence="8" id="KW-0418">Kinase</keyword>
<evidence type="ECO:0000256" key="8">
    <source>
        <dbReference type="ARBA" id="ARBA00022777"/>
    </source>
</evidence>
<evidence type="ECO:0000256" key="3">
    <source>
        <dbReference type="ARBA" id="ARBA00022490"/>
    </source>
</evidence>
<dbReference type="PANTHER" id="PTHR13697:SF56">
    <property type="entry name" value="ATP-DEPENDENT 6-PHOSPHOFRUCTOKINASE"/>
    <property type="match status" value="1"/>
</dbReference>
<dbReference type="GO" id="GO:0030388">
    <property type="term" value="P:fructose 1,6-bisphosphate metabolic process"/>
    <property type="evidence" value="ECO:0007669"/>
    <property type="project" value="TreeGrafter"/>
</dbReference>
<dbReference type="FunFam" id="3.40.50.460:FF:000001">
    <property type="entry name" value="ATP-dependent 6-phosphofructokinase"/>
    <property type="match status" value="1"/>
</dbReference>
<dbReference type="PRINTS" id="PR00476">
    <property type="entry name" value="PHFRCTKINASE"/>
</dbReference>
<keyword evidence="5" id="KW-0808">Transferase</keyword>
<keyword evidence="11" id="KW-0324">Glycolysis</keyword>
<dbReference type="GO" id="GO:0048029">
    <property type="term" value="F:monosaccharide binding"/>
    <property type="evidence" value="ECO:0007669"/>
    <property type="project" value="TreeGrafter"/>
</dbReference>
<reference evidence="15" key="1">
    <citation type="submission" date="2018-06" db="EMBL/GenBank/DDBJ databases">
        <title>Genome assembly of Danube salmon.</title>
        <authorList>
            <person name="Macqueen D.J."/>
            <person name="Gundappa M.K."/>
        </authorList>
    </citation>
    <scope>NUCLEOTIDE SEQUENCE [LARGE SCALE GENOMIC DNA]</scope>
</reference>
<dbReference type="InterPro" id="IPR035966">
    <property type="entry name" value="PKF_sf"/>
</dbReference>
<feature type="domain" description="Phosphofructokinase" evidence="13">
    <location>
        <begin position="477"/>
        <end position="655"/>
    </location>
</feature>
<feature type="domain" description="Phosphofructokinase" evidence="13">
    <location>
        <begin position="400"/>
        <end position="458"/>
    </location>
</feature>
<dbReference type="UniPathway" id="UPA00109">
    <property type="reaction ID" value="UER00182"/>
</dbReference>
<evidence type="ECO:0000256" key="11">
    <source>
        <dbReference type="ARBA" id="ARBA00023152"/>
    </source>
</evidence>
<dbReference type="GO" id="GO:0046872">
    <property type="term" value="F:metal ion binding"/>
    <property type="evidence" value="ECO:0007669"/>
    <property type="project" value="UniProtKB-KW"/>
</dbReference>
<dbReference type="GO" id="GO:0070095">
    <property type="term" value="F:fructose-6-phosphate binding"/>
    <property type="evidence" value="ECO:0007669"/>
    <property type="project" value="TreeGrafter"/>
</dbReference>
<evidence type="ECO:0000256" key="10">
    <source>
        <dbReference type="ARBA" id="ARBA00022842"/>
    </source>
</evidence>
<dbReference type="AlphaFoldDB" id="A0A4W5RB48"/>
<proteinExistence type="predicted"/>
<evidence type="ECO:0000256" key="9">
    <source>
        <dbReference type="ARBA" id="ARBA00022840"/>
    </source>
</evidence>
<evidence type="ECO:0000256" key="2">
    <source>
        <dbReference type="ARBA" id="ARBA00004679"/>
    </source>
</evidence>
<reference evidence="14" key="3">
    <citation type="submission" date="2025-09" db="UniProtKB">
        <authorList>
            <consortium name="Ensembl"/>
        </authorList>
    </citation>
    <scope>IDENTIFICATION</scope>
</reference>
<dbReference type="SUPFAM" id="SSF53784">
    <property type="entry name" value="Phosphofructokinase"/>
    <property type="match status" value="2"/>
</dbReference>
<keyword evidence="15" id="KW-1185">Reference proteome</keyword>
<dbReference type="GO" id="GO:0042802">
    <property type="term" value="F:identical protein binding"/>
    <property type="evidence" value="ECO:0007669"/>
    <property type="project" value="TreeGrafter"/>
</dbReference>
<dbReference type="PANTHER" id="PTHR13697">
    <property type="entry name" value="PHOSPHOFRUCTOKINASE"/>
    <property type="match status" value="1"/>
</dbReference>
<feature type="domain" description="Phosphofructokinase" evidence="13">
    <location>
        <begin position="34"/>
        <end position="330"/>
    </location>
</feature>
<dbReference type="Proteomes" id="UP000314982">
    <property type="component" value="Unassembled WGS sequence"/>
</dbReference>
<evidence type="ECO:0000256" key="6">
    <source>
        <dbReference type="ARBA" id="ARBA00022723"/>
    </source>
</evidence>
<dbReference type="GO" id="GO:0061621">
    <property type="term" value="P:canonical glycolysis"/>
    <property type="evidence" value="ECO:0007669"/>
    <property type="project" value="TreeGrafter"/>
</dbReference>
<keyword evidence="6" id="KW-0479">Metal-binding</keyword>
<dbReference type="GO" id="GO:0016208">
    <property type="term" value="F:AMP binding"/>
    <property type="evidence" value="ECO:0007669"/>
    <property type="project" value="TreeGrafter"/>
</dbReference>
<dbReference type="GeneTree" id="ENSGT00940000155440"/>
<evidence type="ECO:0000259" key="13">
    <source>
        <dbReference type="Pfam" id="PF00365"/>
    </source>
</evidence>
<keyword evidence="10" id="KW-0460">Magnesium</keyword>
<evidence type="ECO:0000256" key="5">
    <source>
        <dbReference type="ARBA" id="ARBA00022679"/>
    </source>
</evidence>
<comment type="pathway">
    <text evidence="2">Carbohydrate degradation; glycolysis; D-glyceraldehyde 3-phosphate and glycerone phosphate from D-glucose: step 3/4.</text>
</comment>
<dbReference type="Gene3D" id="3.40.50.450">
    <property type="match status" value="3"/>
</dbReference>
<dbReference type="GO" id="GO:0003872">
    <property type="term" value="F:6-phosphofructokinase activity"/>
    <property type="evidence" value="ECO:0007669"/>
    <property type="project" value="UniProtKB-EC"/>
</dbReference>
<keyword evidence="7" id="KW-0547">Nucleotide-binding</keyword>
<comment type="catalytic activity">
    <reaction evidence="12">
        <text>beta-D-fructose 6-phosphate + ATP = beta-D-fructose 1,6-bisphosphate + ADP + H(+)</text>
        <dbReference type="Rhea" id="RHEA:16109"/>
        <dbReference type="ChEBI" id="CHEBI:15378"/>
        <dbReference type="ChEBI" id="CHEBI:30616"/>
        <dbReference type="ChEBI" id="CHEBI:32966"/>
        <dbReference type="ChEBI" id="CHEBI:57634"/>
        <dbReference type="ChEBI" id="CHEBI:456216"/>
        <dbReference type="EC" id="2.7.1.11"/>
    </reaction>
</comment>
<protein>
    <submittedName>
        <fullName evidence="14">Phosphofructokinase, muscle b</fullName>
    </submittedName>
</protein>
<comment type="cofactor">
    <cofactor evidence="1">
        <name>Mg(2+)</name>
        <dbReference type="ChEBI" id="CHEBI:18420"/>
    </cofactor>
</comment>
<evidence type="ECO:0000313" key="15">
    <source>
        <dbReference type="Proteomes" id="UP000314982"/>
    </source>
</evidence>
<dbReference type="InterPro" id="IPR022953">
    <property type="entry name" value="ATP_PFK"/>
</dbReference>
<evidence type="ECO:0000256" key="7">
    <source>
        <dbReference type="ARBA" id="ARBA00022741"/>
    </source>
</evidence>